<proteinExistence type="predicted"/>
<name>A0ACC5YEL1_9TELE</name>
<sequence length="395" mass="44660">MRRDYRAIPGLTWTWLALWVIQSQFHSGSSMIFWTAYVEVRYMIPGTNQTTISVCECGMYGSESPLKQASGFVVLPNSDSFACQPNTTFTIKEEPWIALIKRGNCTYAEKIQVAKREGASAVVIYNPDGTGNETNTMSHAGTGNIVAIMIRNIPGRYITDLIESGIEVYMNIAVASRHGPWNPFWIYIMSFIFFGITAIILGYFMFVVISRFYQNRQLRIQQRNLKKVAEKAVAKLQVRILRRTDPEVEAEESSCVVCLDSYMRCDVVTTLPCSHLFHKTCIEPWLLEHHTCPMCKYDILIEEVVVKPGQESPIPPPDVRFYPSSVSGLLVNSPGMVTSPEQQGEARLSLNTQTAETAEEQSSSRMDHGYMNPAFEEEQLRNSDHQDPDCQSHQV</sequence>
<gene>
    <name evidence="1" type="ORF">PDJAM_G00229600</name>
</gene>
<accession>A0ACC5YEL1</accession>
<keyword evidence="2" id="KW-1185">Reference proteome</keyword>
<evidence type="ECO:0000313" key="1">
    <source>
        <dbReference type="EMBL" id="MCJ8733943.1"/>
    </source>
</evidence>
<dbReference type="Proteomes" id="UP000830395">
    <property type="component" value="Chromosome 7"/>
</dbReference>
<dbReference type="EMBL" id="CM040981">
    <property type="protein sequence ID" value="MCJ8733943.1"/>
    <property type="molecule type" value="Genomic_DNA"/>
</dbReference>
<protein>
    <submittedName>
        <fullName evidence="1">Uncharacterized protein</fullName>
    </submittedName>
</protein>
<reference evidence="1" key="1">
    <citation type="submission" date="2020-02" db="EMBL/GenBank/DDBJ databases">
        <title>Genome sequencing of the panga catfish, Pangasius djambal.</title>
        <authorList>
            <person name="Wen M."/>
            <person name="Zahm M."/>
            <person name="Roques C."/>
            <person name="Cabau C."/>
            <person name="Klopp C."/>
            <person name="Donnadieu C."/>
            <person name="Jouanno E."/>
            <person name="Avarre J.-C."/>
            <person name="Campet M."/>
            <person name="Ha T."/>
            <person name="Dugue R."/>
            <person name="Lampietro C."/>
            <person name="Louis A."/>
            <person name="Herpin A."/>
            <person name="Echchiki A."/>
            <person name="Berthelot C."/>
            <person name="Parey E."/>
            <person name="Roest-Crollius H."/>
            <person name="Braasch I."/>
            <person name="Postlethwait J.H."/>
            <person name="Bobe J."/>
            <person name="Montfort J."/>
            <person name="Bouchez O."/>
            <person name="Begum T."/>
            <person name="Schartl M."/>
            <person name="Gustiano R."/>
            <person name="Guiguen Y."/>
        </authorList>
    </citation>
    <scope>NUCLEOTIDE SEQUENCE</scope>
    <source>
        <strain evidence="1">Pdj_M5554</strain>
    </source>
</reference>
<organism evidence="1 2">
    <name type="scientific">Pangasius djambal</name>
    <dbReference type="NCBI Taxonomy" id="1691987"/>
    <lineage>
        <taxon>Eukaryota</taxon>
        <taxon>Metazoa</taxon>
        <taxon>Chordata</taxon>
        <taxon>Craniata</taxon>
        <taxon>Vertebrata</taxon>
        <taxon>Euteleostomi</taxon>
        <taxon>Actinopterygii</taxon>
        <taxon>Neopterygii</taxon>
        <taxon>Teleostei</taxon>
        <taxon>Ostariophysi</taxon>
        <taxon>Siluriformes</taxon>
        <taxon>Pangasiidae</taxon>
        <taxon>Pangasius</taxon>
    </lineage>
</organism>
<evidence type="ECO:0000313" key="2">
    <source>
        <dbReference type="Proteomes" id="UP000830395"/>
    </source>
</evidence>
<comment type="caution">
    <text evidence="1">The sequence shown here is derived from an EMBL/GenBank/DDBJ whole genome shotgun (WGS) entry which is preliminary data.</text>
</comment>